<keyword evidence="2" id="KW-1185">Reference proteome</keyword>
<reference evidence="2" key="1">
    <citation type="submission" date="2016-12" db="EMBL/GenBank/DDBJ databases">
        <title>Comparative genomics of four Isosphaeraceae planctomycetes: a common pool of plasmids and glycoside hydrolase genes.</title>
        <authorList>
            <person name="Ivanova A."/>
        </authorList>
    </citation>
    <scope>NUCLEOTIDE SEQUENCE [LARGE SCALE GENOMIC DNA]</scope>
    <source>
        <strain evidence="2">PX4</strain>
    </source>
</reference>
<dbReference type="KEGG" id="pbor:BSF38_03232"/>
<dbReference type="EMBL" id="CP019082">
    <property type="protein sequence ID" value="APW61705.1"/>
    <property type="molecule type" value="Genomic_DNA"/>
</dbReference>
<accession>A0A1U7CRZ1</accession>
<evidence type="ECO:0000313" key="2">
    <source>
        <dbReference type="Proteomes" id="UP000186309"/>
    </source>
</evidence>
<protein>
    <submittedName>
        <fullName evidence="1">Uncharacterized protein</fullName>
    </submittedName>
</protein>
<evidence type="ECO:0000313" key="1">
    <source>
        <dbReference type="EMBL" id="APW61705.1"/>
    </source>
</evidence>
<dbReference type="AlphaFoldDB" id="A0A1U7CRZ1"/>
<name>A0A1U7CRZ1_9BACT</name>
<organism evidence="1 2">
    <name type="scientific">Paludisphaera borealis</name>
    <dbReference type="NCBI Taxonomy" id="1387353"/>
    <lineage>
        <taxon>Bacteria</taxon>
        <taxon>Pseudomonadati</taxon>
        <taxon>Planctomycetota</taxon>
        <taxon>Planctomycetia</taxon>
        <taxon>Isosphaerales</taxon>
        <taxon>Isosphaeraceae</taxon>
        <taxon>Paludisphaera</taxon>
    </lineage>
</organism>
<gene>
    <name evidence="1" type="ORF">BSF38_03232</name>
</gene>
<dbReference type="Proteomes" id="UP000186309">
    <property type="component" value="Chromosome"/>
</dbReference>
<sequence length="101" mass="10649">MSVGINYVTVSVTLAGVRPDPSSSAGPFTSGDSHMDARRIGRPLAAIAALAILVPPLQFGCGDDSRTSGTQVQISPEAKAQIKDMKDMYKDMNKGAAKKKR</sequence>
<proteinExistence type="predicted"/>